<gene>
    <name evidence="3" type="ORF">EAE97_006722</name>
</gene>
<proteinExistence type="predicted"/>
<sequence length="194" mass="22021">MYLTSSSHTASLNPTSSSPIHSLASLPTAICPPQNSTSKDDNTCGTTDIDEPWRASVPITALVVLVVSGILSFVYVIVFRYKVYKLQKNVSRLRFEKLDDRMEQLRNHECDIRTTLFEDYFQQDASELVQIRDLQNTTIVSERGATNQFAEGFEAAKREAYEISRRGFSKRYGVEPSQIKRKRHGEFGPVSKYS</sequence>
<keyword evidence="2" id="KW-0472">Membrane</keyword>
<keyword evidence="2" id="KW-1133">Transmembrane helix</keyword>
<comment type="caution">
    <text evidence="3">The sequence shown here is derived from an EMBL/GenBank/DDBJ whole genome shotgun (WGS) entry which is preliminary data.</text>
</comment>
<evidence type="ECO:0000256" key="2">
    <source>
        <dbReference type="SAM" id="Phobius"/>
    </source>
</evidence>
<dbReference type="Proteomes" id="UP000710849">
    <property type="component" value="Unassembled WGS sequence"/>
</dbReference>
<feature type="transmembrane region" description="Helical" evidence="2">
    <location>
        <begin position="59"/>
        <end position="78"/>
    </location>
</feature>
<evidence type="ECO:0000313" key="4">
    <source>
        <dbReference type="Proteomes" id="UP000710849"/>
    </source>
</evidence>
<feature type="region of interest" description="Disordered" evidence="1">
    <location>
        <begin position="175"/>
        <end position="194"/>
    </location>
</feature>
<accession>A0A9P5II81</accession>
<evidence type="ECO:0000313" key="3">
    <source>
        <dbReference type="EMBL" id="KAF7941885.1"/>
    </source>
</evidence>
<protein>
    <submittedName>
        <fullName evidence="3">Uncharacterized protein</fullName>
    </submittedName>
</protein>
<dbReference type="EMBL" id="RCSW01000012">
    <property type="protein sequence ID" value="KAF7941885.1"/>
    <property type="molecule type" value="Genomic_DNA"/>
</dbReference>
<keyword evidence="2" id="KW-0812">Transmembrane</keyword>
<name>A0A9P5II81_9HELO</name>
<dbReference type="AlphaFoldDB" id="A0A9P5II81"/>
<dbReference type="RefSeq" id="XP_038732167.1">
    <property type="nucleotide sequence ID" value="XM_038877235.1"/>
</dbReference>
<keyword evidence="4" id="KW-1185">Reference proteome</keyword>
<dbReference type="GeneID" id="62150311"/>
<evidence type="ECO:0000256" key="1">
    <source>
        <dbReference type="SAM" id="MobiDB-lite"/>
    </source>
</evidence>
<organism evidence="3 4">
    <name type="scientific">Botrytis byssoidea</name>
    <dbReference type="NCBI Taxonomy" id="139641"/>
    <lineage>
        <taxon>Eukaryota</taxon>
        <taxon>Fungi</taxon>
        <taxon>Dikarya</taxon>
        <taxon>Ascomycota</taxon>
        <taxon>Pezizomycotina</taxon>
        <taxon>Leotiomycetes</taxon>
        <taxon>Helotiales</taxon>
        <taxon>Sclerotiniaceae</taxon>
        <taxon>Botrytis</taxon>
    </lineage>
</organism>
<reference evidence="3 4" key="1">
    <citation type="journal article" date="2020" name="Genome Biol. Evol.">
        <title>Comparative genomics of Sclerotiniaceae.</title>
        <authorList>
            <person name="Valero Jimenez C.A."/>
            <person name="Steentjes M."/>
            <person name="Scholten O.E."/>
            <person name="Van Kan J.A.L."/>
        </authorList>
    </citation>
    <scope>NUCLEOTIDE SEQUENCE [LARGE SCALE GENOMIC DNA]</scope>
    <source>
        <strain evidence="3 4">MUCL 94</strain>
    </source>
</reference>